<gene>
    <name evidence="2" type="ORF">NU09_1708</name>
</gene>
<organism evidence="2 3">
    <name type="scientific">Flavobacterium beibuense</name>
    <dbReference type="NCBI Taxonomy" id="657326"/>
    <lineage>
        <taxon>Bacteria</taxon>
        <taxon>Pseudomonadati</taxon>
        <taxon>Bacteroidota</taxon>
        <taxon>Flavobacteriia</taxon>
        <taxon>Flavobacteriales</taxon>
        <taxon>Flavobacteriaceae</taxon>
        <taxon>Flavobacterium</taxon>
    </lineage>
</organism>
<evidence type="ECO:0000256" key="1">
    <source>
        <dbReference type="SAM" id="MobiDB-lite"/>
    </source>
</evidence>
<protein>
    <submittedName>
        <fullName evidence="2">Cold shock protein</fullName>
    </submittedName>
</protein>
<sequence length="76" mass="9118">MPDSFTKKENIKKKAKKKKEKELKREDRKTNNNKGKSLEDMFVYVDEKGQLTSTPPEVRIEGKDEKRSETFKKRWK</sequence>
<feature type="compositionally biased region" description="Basic residues" evidence="1">
    <location>
        <begin position="10"/>
        <end position="19"/>
    </location>
</feature>
<name>A0A444WC22_9FLAO</name>
<reference evidence="2 3" key="1">
    <citation type="submission" date="2014-12" db="EMBL/GenBank/DDBJ databases">
        <title>Genome sequence of Flavobacterium beibuense RSKm HC5.</title>
        <authorList>
            <person name="Kim J.F."/>
            <person name="Song J.Y."/>
            <person name="Kwak M.-J."/>
            <person name="Lee S.-W."/>
        </authorList>
    </citation>
    <scope>NUCLEOTIDE SEQUENCE [LARGE SCALE GENOMIC DNA]</scope>
    <source>
        <strain evidence="2 3">RSKm HC5</strain>
    </source>
</reference>
<dbReference type="AlphaFoldDB" id="A0A444WC22"/>
<keyword evidence="3" id="KW-1185">Reference proteome</keyword>
<feature type="region of interest" description="Disordered" evidence="1">
    <location>
        <begin position="1"/>
        <end position="76"/>
    </location>
</feature>
<proteinExistence type="predicted"/>
<dbReference type="Proteomes" id="UP000289775">
    <property type="component" value="Unassembled WGS sequence"/>
</dbReference>
<feature type="compositionally biased region" description="Basic and acidic residues" evidence="1">
    <location>
        <begin position="20"/>
        <end position="30"/>
    </location>
</feature>
<comment type="caution">
    <text evidence="2">The sequence shown here is derived from an EMBL/GenBank/DDBJ whole genome shotgun (WGS) entry which is preliminary data.</text>
</comment>
<dbReference type="EMBL" id="JUIW01000005">
    <property type="protein sequence ID" value="RYJ43370.1"/>
    <property type="molecule type" value="Genomic_DNA"/>
</dbReference>
<feature type="compositionally biased region" description="Basic and acidic residues" evidence="1">
    <location>
        <begin position="58"/>
        <end position="76"/>
    </location>
</feature>
<evidence type="ECO:0000313" key="3">
    <source>
        <dbReference type="Proteomes" id="UP000289775"/>
    </source>
</evidence>
<evidence type="ECO:0000313" key="2">
    <source>
        <dbReference type="EMBL" id="RYJ43370.1"/>
    </source>
</evidence>
<accession>A0A444WC22</accession>